<reference evidence="1 3" key="1">
    <citation type="submission" date="2008-03" db="EMBL/GenBank/DDBJ databases">
        <title>Annotation of Ixodes scapularis.</title>
        <authorList>
            <consortium name="Ixodes scapularis Genome Project Consortium"/>
            <person name="Caler E."/>
            <person name="Hannick L.I."/>
            <person name="Bidwell S."/>
            <person name="Joardar V."/>
            <person name="Thiagarajan M."/>
            <person name="Amedeo P."/>
            <person name="Galinsky K.J."/>
            <person name="Schobel S."/>
            <person name="Inman J."/>
            <person name="Hostetler J."/>
            <person name="Miller J."/>
            <person name="Hammond M."/>
            <person name="Megy K."/>
            <person name="Lawson D."/>
            <person name="Kodira C."/>
            <person name="Sutton G."/>
            <person name="Meyer J."/>
            <person name="Hill C.A."/>
            <person name="Birren B."/>
            <person name="Nene V."/>
            <person name="Collins F."/>
            <person name="Alarcon-Chaidez F."/>
            <person name="Wikel S."/>
            <person name="Strausberg R."/>
        </authorList>
    </citation>
    <scope>NUCLEOTIDE SEQUENCE [LARGE SCALE GENOMIC DNA]</scope>
    <source>
        <strain evidence="3">Wikel</strain>
        <strain evidence="1">Wikel colony</strain>
    </source>
</reference>
<evidence type="ECO:0000313" key="2">
    <source>
        <dbReference type="EnsemblMetazoa" id="ISCW016351-PA"/>
    </source>
</evidence>
<evidence type="ECO:0000313" key="1">
    <source>
        <dbReference type="EMBL" id="EEC00780.1"/>
    </source>
</evidence>
<dbReference type="VEuPathDB" id="VectorBase:ISCW016351"/>
<dbReference type="Proteomes" id="UP000001555">
    <property type="component" value="Unassembled WGS sequence"/>
</dbReference>
<dbReference type="AlphaFoldDB" id="B7P2F8"/>
<gene>
    <name evidence="1" type="ORF">IscW_ISCW016351</name>
</gene>
<organism>
    <name type="scientific">Ixodes scapularis</name>
    <name type="common">Black-legged tick</name>
    <name type="synonym">Deer tick</name>
    <dbReference type="NCBI Taxonomy" id="6945"/>
    <lineage>
        <taxon>Eukaryota</taxon>
        <taxon>Metazoa</taxon>
        <taxon>Ecdysozoa</taxon>
        <taxon>Arthropoda</taxon>
        <taxon>Chelicerata</taxon>
        <taxon>Arachnida</taxon>
        <taxon>Acari</taxon>
        <taxon>Parasitiformes</taxon>
        <taxon>Ixodida</taxon>
        <taxon>Ixodoidea</taxon>
        <taxon>Ixodidae</taxon>
        <taxon>Ixodinae</taxon>
        <taxon>Ixodes</taxon>
    </lineage>
</organism>
<evidence type="ECO:0000313" key="3">
    <source>
        <dbReference type="Proteomes" id="UP000001555"/>
    </source>
</evidence>
<dbReference type="PaxDb" id="6945-B7P2F8"/>
<keyword evidence="3" id="KW-1185">Reference proteome</keyword>
<dbReference type="InParanoid" id="B7P2F8"/>
<accession>B7P2F8</accession>
<dbReference type="HOGENOM" id="CLU_1951135_0_0_1"/>
<sequence>MAHTSNASNLRLCNEHITYKENHRVVNRGNSTVLTTKGTRPSQTPSIKAHPQEADFRTDALDTIEPCFADAPLSFRRRWFRKKYSKVEFQKTPALIIRVPIKLLSHSSRHCLRHVSFFVRRSIGRTKTQ</sequence>
<proteinExistence type="predicted"/>
<dbReference type="VEuPathDB" id="VectorBase:ISCI016351"/>
<dbReference type="EMBL" id="ABJB010065948">
    <property type="status" value="NOT_ANNOTATED_CDS"/>
    <property type="molecule type" value="Genomic_DNA"/>
</dbReference>
<dbReference type="EMBL" id="DS622420">
    <property type="protein sequence ID" value="EEC00780.1"/>
    <property type="molecule type" value="Genomic_DNA"/>
</dbReference>
<name>B7P2F8_IXOSC</name>
<dbReference type="EnsemblMetazoa" id="ISCW016351-RA">
    <property type="protein sequence ID" value="ISCW016351-PA"/>
    <property type="gene ID" value="ISCW016351"/>
</dbReference>
<protein>
    <submittedName>
        <fullName evidence="1 2">Uncharacterized protein</fullName>
    </submittedName>
</protein>
<reference evidence="2" key="2">
    <citation type="submission" date="2020-05" db="UniProtKB">
        <authorList>
            <consortium name="EnsemblMetazoa"/>
        </authorList>
    </citation>
    <scope>IDENTIFICATION</scope>
    <source>
        <strain evidence="2">wikel</strain>
    </source>
</reference>